<evidence type="ECO:0000313" key="7">
    <source>
        <dbReference type="EMBL" id="BBG98986.1"/>
    </source>
</evidence>
<organism evidence="7">
    <name type="scientific">Prunus dulcis</name>
    <name type="common">Almond</name>
    <name type="synonym">Amygdalus dulcis</name>
    <dbReference type="NCBI Taxonomy" id="3755"/>
    <lineage>
        <taxon>Eukaryota</taxon>
        <taxon>Viridiplantae</taxon>
        <taxon>Streptophyta</taxon>
        <taxon>Embryophyta</taxon>
        <taxon>Tracheophyta</taxon>
        <taxon>Spermatophyta</taxon>
        <taxon>Magnoliopsida</taxon>
        <taxon>eudicotyledons</taxon>
        <taxon>Gunneridae</taxon>
        <taxon>Pentapetalae</taxon>
        <taxon>rosids</taxon>
        <taxon>fabids</taxon>
        <taxon>Rosales</taxon>
        <taxon>Rosaceae</taxon>
        <taxon>Amygdaloideae</taxon>
        <taxon>Amygdaleae</taxon>
        <taxon>Prunus</taxon>
    </lineage>
</organism>
<sequence>MASVVASAQETLEQDASSYSGSDKFQPDYFDRVLNFLWQPGRLGYEHVWPELKFDWKIVVGTVIGFIGASFGTVGGVGGGGIFVPMLTLIIGFDEKSSTAISKCMITGGAAASVFYNLRLRHPTLDLPIIDYDLALLSQPMLMLGISIGVSFNVIFADWMITVLLIIFFLGTSTKAFLKGVEAWKRETVMKQEFARLMQSDGNSSDEVEYGPLASGPNNVILLGTKEFKRTEIPVAFGVSTYEAVNLYKGADWDSWRIAWSWWRVHSGTSFLELGIPPQVSSATATFAMTFSASMSVVEYYLLKRFPVPFAVYFAVVSSLSALVGQHVVRKVISVLGRASIIIFILASTIFVSAISLGGVGIADMIGKIERKEYMDLKTSAISRASFSDFCLHFPNLKLSGPTNWLVL</sequence>
<evidence type="ECO:0000256" key="1">
    <source>
        <dbReference type="ARBA" id="ARBA00004141"/>
    </source>
</evidence>
<accession>A0A4Y1R4R8</accession>
<dbReference type="EMBL" id="AP019299">
    <property type="protein sequence ID" value="BBG98986.1"/>
    <property type="molecule type" value="Genomic_DNA"/>
</dbReference>
<name>A0A4Y1R4R8_PRUDU</name>
<keyword evidence="3 6" id="KW-0812">Transmembrane</keyword>
<comment type="subcellular location">
    <subcellularLocation>
        <location evidence="1">Membrane</location>
        <topology evidence="1">Multi-pass membrane protein</topology>
    </subcellularLocation>
</comment>
<comment type="similarity">
    <text evidence="2">Belongs to the 4-toluene sulfonate uptake permease (TSUP) (TC 2.A.102) family.</text>
</comment>
<dbReference type="Pfam" id="PF01925">
    <property type="entry name" value="TauE"/>
    <property type="match status" value="1"/>
</dbReference>
<protein>
    <submittedName>
        <fullName evidence="7">Sulfite exporter TauE/SafE family protein</fullName>
    </submittedName>
</protein>
<dbReference type="PANTHER" id="PTHR14255:SF48">
    <property type="entry name" value="SULFITE EXPORTER TAUE_SAFE FAMILY PROTEIN 3-LIKE"/>
    <property type="match status" value="1"/>
</dbReference>
<evidence type="ECO:0000256" key="3">
    <source>
        <dbReference type="ARBA" id="ARBA00022692"/>
    </source>
</evidence>
<dbReference type="GO" id="GO:0016567">
    <property type="term" value="P:protein ubiquitination"/>
    <property type="evidence" value="ECO:0007669"/>
    <property type="project" value="TreeGrafter"/>
</dbReference>
<evidence type="ECO:0000256" key="5">
    <source>
        <dbReference type="ARBA" id="ARBA00023136"/>
    </source>
</evidence>
<evidence type="ECO:0000256" key="2">
    <source>
        <dbReference type="ARBA" id="ARBA00009142"/>
    </source>
</evidence>
<feature type="transmembrane region" description="Helical" evidence="6">
    <location>
        <begin position="58"/>
        <end position="88"/>
    </location>
</feature>
<gene>
    <name evidence="7" type="ORF">Prudu_008530</name>
</gene>
<feature type="transmembrane region" description="Helical" evidence="6">
    <location>
        <begin position="142"/>
        <end position="170"/>
    </location>
</feature>
<dbReference type="PANTHER" id="PTHR14255">
    <property type="entry name" value="CEREBLON"/>
    <property type="match status" value="1"/>
</dbReference>
<feature type="transmembrane region" description="Helical" evidence="6">
    <location>
        <begin position="310"/>
        <end position="329"/>
    </location>
</feature>
<dbReference type="AlphaFoldDB" id="A0A4Y1R4R8"/>
<dbReference type="GO" id="GO:0031464">
    <property type="term" value="C:Cul4A-RING E3 ubiquitin ligase complex"/>
    <property type="evidence" value="ECO:0007669"/>
    <property type="project" value="TreeGrafter"/>
</dbReference>
<dbReference type="GO" id="GO:0016020">
    <property type="term" value="C:membrane"/>
    <property type="evidence" value="ECO:0007669"/>
    <property type="project" value="UniProtKB-SubCell"/>
</dbReference>
<reference evidence="7" key="1">
    <citation type="journal article" date="2019" name="Science">
        <title>Mutation of a bHLH transcription factor allowed almond domestication.</title>
        <authorList>
            <person name="Sanchez-Perez R."/>
            <person name="Pavan S."/>
            <person name="Mazzeo R."/>
            <person name="Moldovan C."/>
            <person name="Aiese Cigliano R."/>
            <person name="Del Cueto J."/>
            <person name="Ricciardi F."/>
            <person name="Lotti C."/>
            <person name="Ricciardi L."/>
            <person name="Dicenta F."/>
            <person name="Lopez-Marques R.L."/>
            <person name="Lindberg Moller B."/>
        </authorList>
    </citation>
    <scope>NUCLEOTIDE SEQUENCE</scope>
</reference>
<dbReference type="InterPro" id="IPR002781">
    <property type="entry name" value="TM_pro_TauE-like"/>
</dbReference>
<keyword evidence="5 6" id="KW-0472">Membrane</keyword>
<proteinExistence type="inferred from homology"/>
<evidence type="ECO:0000256" key="6">
    <source>
        <dbReference type="SAM" id="Phobius"/>
    </source>
</evidence>
<feature type="transmembrane region" description="Helical" evidence="6">
    <location>
        <begin position="341"/>
        <end position="363"/>
    </location>
</feature>
<keyword evidence="4 6" id="KW-1133">Transmembrane helix</keyword>
<evidence type="ECO:0000256" key="4">
    <source>
        <dbReference type="ARBA" id="ARBA00022989"/>
    </source>
</evidence>